<evidence type="ECO:0000313" key="3">
    <source>
        <dbReference type="Proteomes" id="UP000440578"/>
    </source>
</evidence>
<reference evidence="2 3" key="1">
    <citation type="submission" date="2019-07" db="EMBL/GenBank/DDBJ databases">
        <title>Draft genome assembly of a fouling barnacle, Amphibalanus amphitrite (Darwin, 1854): The first reference genome for Thecostraca.</title>
        <authorList>
            <person name="Kim W."/>
        </authorList>
    </citation>
    <scope>NUCLEOTIDE SEQUENCE [LARGE SCALE GENOMIC DNA]</scope>
    <source>
        <strain evidence="2">SNU_AA5</strain>
        <tissue evidence="2">Soma without cirri and trophi</tissue>
    </source>
</reference>
<comment type="caution">
    <text evidence="2">The sequence shown here is derived from an EMBL/GenBank/DDBJ whole genome shotgun (WGS) entry which is preliminary data.</text>
</comment>
<dbReference type="AlphaFoldDB" id="A0A6A4VA73"/>
<evidence type="ECO:0000313" key="2">
    <source>
        <dbReference type="EMBL" id="KAF0290553.1"/>
    </source>
</evidence>
<feature type="compositionally biased region" description="Pro residues" evidence="1">
    <location>
        <begin position="46"/>
        <end position="56"/>
    </location>
</feature>
<dbReference type="EMBL" id="VIIS01001946">
    <property type="protein sequence ID" value="KAF0290553.1"/>
    <property type="molecule type" value="Genomic_DNA"/>
</dbReference>
<protein>
    <submittedName>
        <fullName evidence="2">Uncharacterized protein</fullName>
    </submittedName>
</protein>
<keyword evidence="3" id="KW-1185">Reference proteome</keyword>
<dbReference type="OrthoDB" id="3219396at2759"/>
<accession>A0A6A4VA73</accession>
<evidence type="ECO:0000256" key="1">
    <source>
        <dbReference type="SAM" id="MobiDB-lite"/>
    </source>
</evidence>
<gene>
    <name evidence="2" type="ORF">FJT64_011263</name>
</gene>
<feature type="region of interest" description="Disordered" evidence="1">
    <location>
        <begin position="1"/>
        <end position="62"/>
    </location>
</feature>
<proteinExistence type="predicted"/>
<feature type="compositionally biased region" description="Gly residues" evidence="1">
    <location>
        <begin position="1"/>
        <end position="10"/>
    </location>
</feature>
<dbReference type="Proteomes" id="UP000440578">
    <property type="component" value="Unassembled WGS sequence"/>
</dbReference>
<organism evidence="2 3">
    <name type="scientific">Amphibalanus amphitrite</name>
    <name type="common">Striped barnacle</name>
    <name type="synonym">Balanus amphitrite</name>
    <dbReference type="NCBI Taxonomy" id="1232801"/>
    <lineage>
        <taxon>Eukaryota</taxon>
        <taxon>Metazoa</taxon>
        <taxon>Ecdysozoa</taxon>
        <taxon>Arthropoda</taxon>
        <taxon>Crustacea</taxon>
        <taxon>Multicrustacea</taxon>
        <taxon>Cirripedia</taxon>
        <taxon>Thoracica</taxon>
        <taxon>Thoracicalcarea</taxon>
        <taxon>Balanomorpha</taxon>
        <taxon>Balanoidea</taxon>
        <taxon>Balanidae</taxon>
        <taxon>Amphibalaninae</taxon>
        <taxon>Amphibalanus</taxon>
    </lineage>
</organism>
<sequence length="142" mass="15244">MPGKTTGAGGAQRTDGAERSELSQRQPCPSMAARMLDRQASVNSSLPPPSPSPSPSPYDEARKQRLSAMLDTLPPELERRLSVHHGIKLHRYDTVSGRRRGRRTRRGTIGVVETGLCLPVGGGGGNLAMSGIRDASRNSRCE</sequence>
<name>A0A6A4VA73_AMPAM</name>